<accession>A0AAV2Z857</accession>
<sequence length="23" mass="2728">MSCFSAVDYKRGHRLLRYLKGQV</sequence>
<keyword evidence="2" id="KW-1185">Reference proteome</keyword>
<comment type="caution">
    <text evidence="1">The sequence shown here is derived from an EMBL/GenBank/DDBJ whole genome shotgun (WGS) entry which is preliminary data.</text>
</comment>
<evidence type="ECO:0000313" key="1">
    <source>
        <dbReference type="EMBL" id="DBA02491.1"/>
    </source>
</evidence>
<reference evidence="1" key="1">
    <citation type="submission" date="2022-11" db="EMBL/GenBank/DDBJ databases">
        <authorList>
            <person name="Morgan W.R."/>
            <person name="Tartar A."/>
        </authorList>
    </citation>
    <scope>NUCLEOTIDE SEQUENCE</scope>
    <source>
        <strain evidence="1">ARSEF 373</strain>
    </source>
</reference>
<gene>
    <name evidence="1" type="ORF">N0F65_010963</name>
</gene>
<organism evidence="1 2">
    <name type="scientific">Lagenidium giganteum</name>
    <dbReference type="NCBI Taxonomy" id="4803"/>
    <lineage>
        <taxon>Eukaryota</taxon>
        <taxon>Sar</taxon>
        <taxon>Stramenopiles</taxon>
        <taxon>Oomycota</taxon>
        <taxon>Peronosporomycetes</taxon>
        <taxon>Pythiales</taxon>
        <taxon>Pythiaceae</taxon>
    </lineage>
</organism>
<dbReference type="AlphaFoldDB" id="A0AAV2Z857"/>
<dbReference type="Proteomes" id="UP001146120">
    <property type="component" value="Unassembled WGS sequence"/>
</dbReference>
<name>A0AAV2Z857_9STRA</name>
<reference evidence="1" key="2">
    <citation type="journal article" date="2023" name="Microbiol Resour">
        <title>Decontamination and Annotation of the Draft Genome Sequence of the Oomycete Lagenidium giganteum ARSEF 373.</title>
        <authorList>
            <person name="Morgan W.R."/>
            <person name="Tartar A."/>
        </authorList>
    </citation>
    <scope>NUCLEOTIDE SEQUENCE</scope>
    <source>
        <strain evidence="1">ARSEF 373</strain>
    </source>
</reference>
<evidence type="ECO:0000313" key="2">
    <source>
        <dbReference type="Proteomes" id="UP001146120"/>
    </source>
</evidence>
<proteinExistence type="predicted"/>
<dbReference type="EMBL" id="DAKRPA010000030">
    <property type="protein sequence ID" value="DBA02491.1"/>
    <property type="molecule type" value="Genomic_DNA"/>
</dbReference>
<protein>
    <submittedName>
        <fullName evidence="1">Uncharacterized protein</fullName>
    </submittedName>
</protein>